<dbReference type="RefSeq" id="WP_091485255.1">
    <property type="nucleotide sequence ID" value="NZ_FOTR01000012.1"/>
</dbReference>
<proteinExistence type="predicted"/>
<dbReference type="STRING" id="334253.SAMN04487943_11265"/>
<keyword evidence="2" id="KW-1185">Reference proteome</keyword>
<dbReference type="Proteomes" id="UP000198565">
    <property type="component" value="Unassembled WGS sequence"/>
</dbReference>
<accession>A0A1I4PPI9</accession>
<gene>
    <name evidence="1" type="ORF">SAMN04487943_11265</name>
</gene>
<dbReference type="AlphaFoldDB" id="A0A1I4PPI9"/>
<evidence type="ECO:0000313" key="1">
    <source>
        <dbReference type="EMBL" id="SFM29295.1"/>
    </source>
</evidence>
<evidence type="ECO:0000313" key="2">
    <source>
        <dbReference type="Proteomes" id="UP000198565"/>
    </source>
</evidence>
<sequence>MINQSFINDVATYIEQRISSVRINNSYVIDNFVVKEVQECCVAMEILVPHGSVDTITVIDLLDENGKVISTNDVVVPITSDTVILQSFEVMEG</sequence>
<protein>
    <recommendedName>
        <fullName evidence="3">Ketopantoate hydroxymethyltransferase</fullName>
    </recommendedName>
</protein>
<reference evidence="2" key="1">
    <citation type="submission" date="2016-10" db="EMBL/GenBank/DDBJ databases">
        <authorList>
            <person name="Varghese N."/>
            <person name="Submissions S."/>
        </authorList>
    </citation>
    <scope>NUCLEOTIDE SEQUENCE [LARGE SCALE GENOMIC DNA]</scope>
    <source>
        <strain evidence="2">CGMCC 1.4250</strain>
    </source>
</reference>
<dbReference type="EMBL" id="FOTR01000012">
    <property type="protein sequence ID" value="SFM29295.1"/>
    <property type="molecule type" value="Genomic_DNA"/>
</dbReference>
<organism evidence="1 2">
    <name type="scientific">Gracilibacillus orientalis</name>
    <dbReference type="NCBI Taxonomy" id="334253"/>
    <lineage>
        <taxon>Bacteria</taxon>
        <taxon>Bacillati</taxon>
        <taxon>Bacillota</taxon>
        <taxon>Bacilli</taxon>
        <taxon>Bacillales</taxon>
        <taxon>Bacillaceae</taxon>
        <taxon>Gracilibacillus</taxon>
    </lineage>
</organism>
<name>A0A1I4PPI9_9BACI</name>
<dbReference type="OrthoDB" id="2086672at2"/>
<evidence type="ECO:0008006" key="3">
    <source>
        <dbReference type="Google" id="ProtNLM"/>
    </source>
</evidence>